<feature type="coiled-coil region" evidence="1">
    <location>
        <begin position="59"/>
        <end position="86"/>
    </location>
</feature>
<protein>
    <submittedName>
        <fullName evidence="2">Uncharacterized protein</fullName>
    </submittedName>
</protein>
<sequence>MYSLIQTHKFIVQVNDYHTFPYYYWDLYSNYPNQHVHHYYDAYYNHLKNDYDRHIQQESENEMRTINELKDRIKMLTQKAKLKEIDMLGEKEDLEQFKEALLMKEQEQIEADKQVQLELKRIQDISKRIDDKCENLLLPPPKYYFPPQPWSSVNGVYETGMPMVFCNSCQLHHHPHHHCTAMSACCNKSKVIQENFVYVQNAGNSFRNRDRNMKSSRSVSELNFFEKNSLKKSLNEKRKWIDYNNLSKYYQ</sequence>
<proteinExistence type="predicted"/>
<keyword evidence="1" id="KW-0175">Coiled coil</keyword>
<dbReference type="InParanoid" id="A0A077ZUM2"/>
<accession>A0A077ZUM2</accession>
<dbReference type="AlphaFoldDB" id="A0A077ZUM2"/>
<keyword evidence="3" id="KW-1185">Reference proteome</keyword>
<gene>
    <name evidence="2" type="primary">Contig8477.g9047</name>
    <name evidence="2" type="ORF">STYLEM_2570</name>
</gene>
<organism evidence="2 3">
    <name type="scientific">Stylonychia lemnae</name>
    <name type="common">Ciliate</name>
    <dbReference type="NCBI Taxonomy" id="5949"/>
    <lineage>
        <taxon>Eukaryota</taxon>
        <taxon>Sar</taxon>
        <taxon>Alveolata</taxon>
        <taxon>Ciliophora</taxon>
        <taxon>Intramacronucleata</taxon>
        <taxon>Spirotrichea</taxon>
        <taxon>Stichotrichia</taxon>
        <taxon>Sporadotrichida</taxon>
        <taxon>Oxytrichidae</taxon>
        <taxon>Stylonychinae</taxon>
        <taxon>Stylonychia</taxon>
    </lineage>
</organism>
<evidence type="ECO:0000256" key="1">
    <source>
        <dbReference type="SAM" id="Coils"/>
    </source>
</evidence>
<dbReference type="Proteomes" id="UP000039865">
    <property type="component" value="Unassembled WGS sequence"/>
</dbReference>
<dbReference type="EMBL" id="CCKQ01002492">
    <property type="protein sequence ID" value="CDW73587.1"/>
    <property type="molecule type" value="Genomic_DNA"/>
</dbReference>
<name>A0A077ZUM2_STYLE</name>
<evidence type="ECO:0000313" key="3">
    <source>
        <dbReference type="Proteomes" id="UP000039865"/>
    </source>
</evidence>
<reference evidence="2 3" key="1">
    <citation type="submission" date="2014-06" db="EMBL/GenBank/DDBJ databases">
        <authorList>
            <person name="Swart Estienne"/>
        </authorList>
    </citation>
    <scope>NUCLEOTIDE SEQUENCE [LARGE SCALE GENOMIC DNA]</scope>
    <source>
        <strain evidence="2 3">130c</strain>
    </source>
</reference>
<evidence type="ECO:0000313" key="2">
    <source>
        <dbReference type="EMBL" id="CDW73587.1"/>
    </source>
</evidence>